<dbReference type="Proteomes" id="UP000490980">
    <property type="component" value="Unassembled WGS sequence"/>
</dbReference>
<accession>A0A7X5UAM7</accession>
<dbReference type="PROSITE" id="PS51833">
    <property type="entry name" value="HDOD"/>
    <property type="match status" value="1"/>
</dbReference>
<sequence>MIGRFLRTLFGRRDPSVLPTRTRRPRPLVADADFDAPPGALTAEDIEDRFFRLVYGFPAARSSSLSADEQAVLRHVRDAFGGDRIDIATLPRLPAAVQALIGPLHSARTDSLALVRRIEADPTLADDVVHAVNHSPHVAGGHVRDVSGVLGRVGYHGLQRVVMQVAMRPVLRRDTGPASRAAGERLWEQAGRSARASAFLAQPDGDPFESWLAGLVSQTGVQPVLVELEKWRGLSGVGYSQAFVAAAGLQAERIALHAARQWGLPPRVLQALAERADPADGGLRTPLGRALLAASRIAMLDVLIEHGLAEPGSVLKATPSQGIGQARLIACRSQLRRPMAVVAES</sequence>
<dbReference type="EMBL" id="JAARLZ010000005">
    <property type="protein sequence ID" value="NII06973.1"/>
    <property type="molecule type" value="Genomic_DNA"/>
</dbReference>
<proteinExistence type="predicted"/>
<dbReference type="Gene3D" id="1.10.3210.10">
    <property type="entry name" value="Hypothetical protein af1432"/>
    <property type="match status" value="1"/>
</dbReference>
<organism evidence="2 3">
    <name type="scientific">Luteibacter anthropi</name>
    <dbReference type="NCBI Taxonomy" id="564369"/>
    <lineage>
        <taxon>Bacteria</taxon>
        <taxon>Pseudomonadati</taxon>
        <taxon>Pseudomonadota</taxon>
        <taxon>Gammaproteobacteria</taxon>
        <taxon>Lysobacterales</taxon>
        <taxon>Rhodanobacteraceae</taxon>
        <taxon>Luteibacter</taxon>
    </lineage>
</organism>
<dbReference type="RefSeq" id="WP_166948420.1">
    <property type="nucleotide sequence ID" value="NZ_JAARLZ010000005.1"/>
</dbReference>
<dbReference type="PANTHER" id="PTHR33525:SF6">
    <property type="entry name" value="HDOD DOMAIN-CONTAINING PROTEIN"/>
    <property type="match status" value="1"/>
</dbReference>
<gene>
    <name evidence="2" type="ORF">HBF25_11295</name>
</gene>
<keyword evidence="3" id="KW-1185">Reference proteome</keyword>
<protein>
    <submittedName>
        <fullName evidence="2">HDOD domain-containing protein</fullName>
    </submittedName>
</protein>
<dbReference type="SUPFAM" id="SSF109604">
    <property type="entry name" value="HD-domain/PDEase-like"/>
    <property type="match status" value="1"/>
</dbReference>
<feature type="domain" description="HDOD" evidence="1">
    <location>
        <begin position="90"/>
        <end position="278"/>
    </location>
</feature>
<dbReference type="InterPro" id="IPR052340">
    <property type="entry name" value="RNase_Y/CdgJ"/>
</dbReference>
<name>A0A7X5UAM7_9GAMM</name>
<reference evidence="2 3" key="1">
    <citation type="submission" date="2020-03" db="EMBL/GenBank/DDBJ databases">
        <authorList>
            <person name="Lai Q."/>
        </authorList>
    </citation>
    <scope>NUCLEOTIDE SEQUENCE [LARGE SCALE GENOMIC DNA]</scope>
    <source>
        <strain evidence="2 3">CCUG 25036</strain>
    </source>
</reference>
<dbReference type="AlphaFoldDB" id="A0A7X5UAM7"/>
<evidence type="ECO:0000259" key="1">
    <source>
        <dbReference type="PROSITE" id="PS51833"/>
    </source>
</evidence>
<evidence type="ECO:0000313" key="2">
    <source>
        <dbReference type="EMBL" id="NII06973.1"/>
    </source>
</evidence>
<dbReference type="Pfam" id="PF08668">
    <property type="entry name" value="HDOD"/>
    <property type="match status" value="1"/>
</dbReference>
<dbReference type="PANTHER" id="PTHR33525">
    <property type="match status" value="1"/>
</dbReference>
<comment type="caution">
    <text evidence="2">The sequence shown here is derived from an EMBL/GenBank/DDBJ whole genome shotgun (WGS) entry which is preliminary data.</text>
</comment>
<dbReference type="InterPro" id="IPR013976">
    <property type="entry name" value="HDOD"/>
</dbReference>
<evidence type="ECO:0000313" key="3">
    <source>
        <dbReference type="Proteomes" id="UP000490980"/>
    </source>
</evidence>